<comment type="caution">
    <text evidence="4">The sequence shown here is derived from an EMBL/GenBank/DDBJ whole genome shotgun (WGS) entry which is preliminary data.</text>
</comment>
<dbReference type="PANTHER" id="PTHR42852:SF17">
    <property type="entry name" value="THIOREDOXIN-LIKE PROTEIN HI_1115"/>
    <property type="match status" value="1"/>
</dbReference>
<name>A0ABU2HFA5_9GAMM</name>
<gene>
    <name evidence="4" type="ORF">RKA07_06505</name>
</gene>
<evidence type="ECO:0000259" key="3">
    <source>
        <dbReference type="PROSITE" id="PS51352"/>
    </source>
</evidence>
<dbReference type="Pfam" id="PF00578">
    <property type="entry name" value="AhpC-TSA"/>
    <property type="match status" value="1"/>
</dbReference>
<dbReference type="InterPro" id="IPR017937">
    <property type="entry name" value="Thioredoxin_CS"/>
</dbReference>
<dbReference type="InterPro" id="IPR050553">
    <property type="entry name" value="Thioredoxin_ResA/DsbE_sf"/>
</dbReference>
<dbReference type="Proteomes" id="UP001267407">
    <property type="component" value="Unassembled WGS sequence"/>
</dbReference>
<feature type="signal peptide" evidence="2">
    <location>
        <begin position="1"/>
        <end position="23"/>
    </location>
</feature>
<accession>A0ABU2HFA5</accession>
<dbReference type="InterPro" id="IPR013766">
    <property type="entry name" value="Thioredoxin_domain"/>
</dbReference>
<dbReference type="InterPro" id="IPR036249">
    <property type="entry name" value="Thioredoxin-like_sf"/>
</dbReference>
<dbReference type="PROSITE" id="PS51352">
    <property type="entry name" value="THIOREDOXIN_2"/>
    <property type="match status" value="1"/>
</dbReference>
<dbReference type="Gene3D" id="3.40.30.10">
    <property type="entry name" value="Glutaredoxin"/>
    <property type="match status" value="1"/>
</dbReference>
<dbReference type="EMBL" id="JAVMBO010000007">
    <property type="protein sequence ID" value="MDS1309759.1"/>
    <property type="molecule type" value="Genomic_DNA"/>
</dbReference>
<dbReference type="PANTHER" id="PTHR42852">
    <property type="entry name" value="THIOL:DISULFIDE INTERCHANGE PROTEIN DSBE"/>
    <property type="match status" value="1"/>
</dbReference>
<dbReference type="InterPro" id="IPR000866">
    <property type="entry name" value="AhpC/TSA"/>
</dbReference>
<dbReference type="PROSITE" id="PS00194">
    <property type="entry name" value="THIOREDOXIN_1"/>
    <property type="match status" value="1"/>
</dbReference>
<evidence type="ECO:0000313" key="5">
    <source>
        <dbReference type="Proteomes" id="UP001267407"/>
    </source>
</evidence>
<sequence length="165" mass="18756">MNNPVTTIALALALSGAAMSVQADAINVPAPDFTLESRTGDNIRLEDHRGEVVMLNFWASWCGPCRQEMPLMDDIYSRYQDLGFTILAVNVDENRDEALRFLEKVPVDYPILYDPESSVSKLYEVPAMPTTVMIDRDGNARYIHYGYKPGYEVEYEAQIRELVRE</sequence>
<dbReference type="SUPFAM" id="SSF52833">
    <property type="entry name" value="Thioredoxin-like"/>
    <property type="match status" value="1"/>
</dbReference>
<keyword evidence="2" id="KW-0732">Signal</keyword>
<evidence type="ECO:0000256" key="2">
    <source>
        <dbReference type="SAM" id="SignalP"/>
    </source>
</evidence>
<evidence type="ECO:0000313" key="4">
    <source>
        <dbReference type="EMBL" id="MDS1309759.1"/>
    </source>
</evidence>
<evidence type="ECO:0000256" key="1">
    <source>
        <dbReference type="ARBA" id="ARBA00023284"/>
    </source>
</evidence>
<keyword evidence="1" id="KW-0676">Redox-active center</keyword>
<feature type="chain" id="PRO_5045291759" evidence="2">
    <location>
        <begin position="24"/>
        <end position="165"/>
    </location>
</feature>
<dbReference type="CDD" id="cd02966">
    <property type="entry name" value="TlpA_like_family"/>
    <property type="match status" value="1"/>
</dbReference>
<feature type="domain" description="Thioredoxin" evidence="3">
    <location>
        <begin position="24"/>
        <end position="165"/>
    </location>
</feature>
<protein>
    <submittedName>
        <fullName evidence="4">TlpA disulfide reductase family protein</fullName>
    </submittedName>
</protein>
<proteinExistence type="predicted"/>
<organism evidence="4 5">
    <name type="scientific">Marinobacter xiaoshiensis</name>
    <dbReference type="NCBI Taxonomy" id="3073652"/>
    <lineage>
        <taxon>Bacteria</taxon>
        <taxon>Pseudomonadati</taxon>
        <taxon>Pseudomonadota</taxon>
        <taxon>Gammaproteobacteria</taxon>
        <taxon>Pseudomonadales</taxon>
        <taxon>Marinobacteraceae</taxon>
        <taxon>Marinobacter</taxon>
    </lineage>
</organism>
<reference evidence="4" key="1">
    <citation type="submission" date="2023-09" db="EMBL/GenBank/DDBJ databases">
        <title>Marinobacter sediminicola sp. nov. and Marinobacter maritimum sp. nov., isolated from marine sediment.</title>
        <authorList>
            <person name="An J."/>
        </authorList>
    </citation>
    <scope>NUCLEOTIDE SEQUENCE</scope>
    <source>
        <strain evidence="4">F60267</strain>
    </source>
</reference>
<keyword evidence="5" id="KW-1185">Reference proteome</keyword>
<dbReference type="RefSeq" id="WP_200369376.1">
    <property type="nucleotide sequence ID" value="NZ_JAVMBO010000007.1"/>
</dbReference>